<feature type="compositionally biased region" description="Low complexity" evidence="1">
    <location>
        <begin position="9"/>
        <end position="21"/>
    </location>
</feature>
<evidence type="ECO:0000313" key="3">
    <source>
        <dbReference type="Proteomes" id="UP000827092"/>
    </source>
</evidence>
<feature type="compositionally biased region" description="Basic residues" evidence="1">
    <location>
        <begin position="22"/>
        <end position="31"/>
    </location>
</feature>
<reference evidence="2 3" key="1">
    <citation type="journal article" date="2022" name="Nat. Ecol. Evol.">
        <title>A masculinizing supergene underlies an exaggerated male reproductive morph in a spider.</title>
        <authorList>
            <person name="Hendrickx F."/>
            <person name="De Corte Z."/>
            <person name="Sonet G."/>
            <person name="Van Belleghem S.M."/>
            <person name="Kostlbacher S."/>
            <person name="Vangestel C."/>
        </authorList>
    </citation>
    <scope>NUCLEOTIDE SEQUENCE [LARGE SCALE GENOMIC DNA]</scope>
    <source>
        <strain evidence="2">W744_W776</strain>
    </source>
</reference>
<proteinExistence type="predicted"/>
<dbReference type="AlphaFoldDB" id="A0AAV6VAE4"/>
<sequence length="198" mass="22485">MAHGIINHQTNNKTTPQTTTSYRHHTSRRREKNPILTLTTSDHARCVPLKEINEACPKVGVNTVTVYYRMGSHNRKIFPCTMDNTTPVVVAFKQTNIFPTNPYRDRYSSRLIYLATVDRRKWETHPGVNTNGQSVCPVSIIWPPAGQINGHPVIEMVDHLWGTDNCEEPPISTPHSHPITVIWITSVKNDPLACRKIQ</sequence>
<evidence type="ECO:0000313" key="2">
    <source>
        <dbReference type="EMBL" id="KAG8192939.1"/>
    </source>
</evidence>
<protein>
    <submittedName>
        <fullName evidence="2">Uncharacterized protein</fullName>
    </submittedName>
</protein>
<name>A0AAV6VAE4_9ARAC</name>
<evidence type="ECO:0000256" key="1">
    <source>
        <dbReference type="SAM" id="MobiDB-lite"/>
    </source>
</evidence>
<comment type="caution">
    <text evidence="2">The sequence shown here is derived from an EMBL/GenBank/DDBJ whole genome shotgun (WGS) entry which is preliminary data.</text>
</comment>
<accession>A0AAV6VAE4</accession>
<feature type="region of interest" description="Disordered" evidence="1">
    <location>
        <begin position="1"/>
        <end position="32"/>
    </location>
</feature>
<keyword evidence="3" id="KW-1185">Reference proteome</keyword>
<organism evidence="2 3">
    <name type="scientific">Oedothorax gibbosus</name>
    <dbReference type="NCBI Taxonomy" id="931172"/>
    <lineage>
        <taxon>Eukaryota</taxon>
        <taxon>Metazoa</taxon>
        <taxon>Ecdysozoa</taxon>
        <taxon>Arthropoda</taxon>
        <taxon>Chelicerata</taxon>
        <taxon>Arachnida</taxon>
        <taxon>Araneae</taxon>
        <taxon>Araneomorphae</taxon>
        <taxon>Entelegynae</taxon>
        <taxon>Araneoidea</taxon>
        <taxon>Linyphiidae</taxon>
        <taxon>Erigoninae</taxon>
        <taxon>Oedothorax</taxon>
    </lineage>
</organism>
<dbReference type="Proteomes" id="UP000827092">
    <property type="component" value="Unassembled WGS sequence"/>
</dbReference>
<dbReference type="EMBL" id="JAFNEN010000132">
    <property type="protein sequence ID" value="KAG8192939.1"/>
    <property type="molecule type" value="Genomic_DNA"/>
</dbReference>
<gene>
    <name evidence="2" type="ORF">JTE90_028063</name>
</gene>